<proteinExistence type="predicted"/>
<dbReference type="RefSeq" id="YP_005098427.1">
    <property type="nucleotide sequence ID" value="NC_016767.1"/>
</dbReference>
<protein>
    <submittedName>
        <fullName evidence="1">Uncharacterized protein</fullName>
    </submittedName>
</protein>
<dbReference type="KEGG" id="vg:11605332"/>
<sequence length="152" mass="16690">MVLSPVSLWDVAAVLAQQPKKDNVVVRECMTDQPFLLEAEVQVEAQCVMVFGRDEACNAPQFPLYERVHKGRGEKRPGQPVALTVARYVDVAVARREAVPEANSAKSAVNLPAHCLYVVSWLKPDNIGRPSHEAIVLAVNQPIHTVSALLPF</sequence>
<name>H2DE53_9CAUD</name>
<accession>H2DE53</accession>
<evidence type="ECO:0000313" key="1">
    <source>
        <dbReference type="EMBL" id="AEY69612.1"/>
    </source>
</evidence>
<gene>
    <name evidence="1" type="ORF">PEp14_00023</name>
</gene>
<dbReference type="GeneID" id="11605332"/>
<dbReference type="EMBL" id="JN585957">
    <property type="protein sequence ID" value="AEY69612.1"/>
    <property type="molecule type" value="Genomic_DNA"/>
</dbReference>
<dbReference type="Proteomes" id="UP000007323">
    <property type="component" value="Segment"/>
</dbReference>
<organism evidence="1 2">
    <name type="scientific">Erwinia phage PEp14</name>
    <dbReference type="NCBI Taxonomy" id="1131315"/>
    <lineage>
        <taxon>Viruses</taxon>
        <taxon>Duplodnaviria</taxon>
        <taxon>Heunggongvirae</taxon>
        <taxon>Uroviricota</taxon>
        <taxon>Caudoviricetes</taxon>
        <taxon>Pavtokvirus</taxon>
        <taxon>Pavtokvirus PEp14</taxon>
    </lineage>
</organism>
<evidence type="ECO:0000313" key="2">
    <source>
        <dbReference type="Proteomes" id="UP000007323"/>
    </source>
</evidence>
<reference evidence="1 2" key="1">
    <citation type="submission" date="2011-08" db="EMBL/GenBank/DDBJ databases">
        <authorList>
            <person name="Kim I.-G."/>
            <person name="Rhim S.-L."/>
        </authorList>
    </citation>
    <scope>NUCLEOTIDE SEQUENCE [LARGE SCALE GENOMIC DNA]</scope>
</reference>
<keyword evidence="2" id="KW-1185">Reference proteome</keyword>